<evidence type="ECO:0000256" key="6">
    <source>
        <dbReference type="PIRSR" id="PIRSR003085-1"/>
    </source>
</evidence>
<protein>
    <submittedName>
        <fullName evidence="8">Tuberculostearic acid methyltransferase UfaA1</fullName>
    </submittedName>
</protein>
<reference evidence="8 9" key="1">
    <citation type="submission" date="2019-04" db="EMBL/GenBank/DDBJ databases">
        <authorList>
            <person name="Van Vliet M D."/>
        </authorList>
    </citation>
    <scope>NUCLEOTIDE SEQUENCE [LARGE SCALE GENOMIC DNA]</scope>
    <source>
        <strain evidence="8 9">F21</strain>
    </source>
</reference>
<comment type="similarity">
    <text evidence="1">Belongs to the CFA/CMAS family.</text>
</comment>
<dbReference type="GO" id="GO:0032259">
    <property type="term" value="P:methylation"/>
    <property type="evidence" value="ECO:0007669"/>
    <property type="project" value="UniProtKB-KW"/>
</dbReference>
<dbReference type="Gene3D" id="3.40.50.150">
    <property type="entry name" value="Vaccinia Virus protein VP39"/>
    <property type="match status" value="1"/>
</dbReference>
<evidence type="ECO:0000256" key="1">
    <source>
        <dbReference type="ARBA" id="ARBA00010815"/>
    </source>
</evidence>
<dbReference type="Proteomes" id="UP000346198">
    <property type="component" value="Unassembled WGS sequence"/>
</dbReference>
<keyword evidence="9" id="KW-1185">Reference proteome</keyword>
<keyword evidence="2 8" id="KW-0489">Methyltransferase</keyword>
<sequence length="402" mass="45958">MKPTWIEQQCLNLIDKKLQNITYGHLLIKLPNGAERHYGDSSEPLRIKVNRHRFFTRLATAGNMGLGEAWMDKDWDSDNLTGVLQLFIANMAELKTNGLTAGLAKRVQHFLQHALNRNTLAGSKKNIHGHYDLGNDFYQLFLDPETMMYSSAVFDSPEESLPLAQLRKIQRLIGLADIKPEHHVLEIGCGWGGFAIETAKQTGCRITGITISEEQFKFARQRVAEEGLEEQITIQLIDYRNIQGSFDRIVSIEMLEAVGHAYYGTFFAACDRLLKPGGRVALQVIAIPDQRYDAYRRNPDWIQKYIFPGGMLPSLTELSKAMASHSAFTIESLDNIGSHYAETLRRWRKAFESRREQLVSMGYDGLFQRKWIYYLCYCEAGFQTRFTNNLHLVLTRPAEPIE</sequence>
<gene>
    <name evidence="8" type="primary">ufaA1</name>
    <name evidence="8" type="ORF">SCARR_03236</name>
</gene>
<keyword evidence="5" id="KW-0443">Lipid metabolism</keyword>
<organism evidence="8 9">
    <name type="scientific">Pontiella sulfatireligans</name>
    <dbReference type="NCBI Taxonomy" id="2750658"/>
    <lineage>
        <taxon>Bacteria</taxon>
        <taxon>Pseudomonadati</taxon>
        <taxon>Kiritimatiellota</taxon>
        <taxon>Kiritimatiellia</taxon>
        <taxon>Kiritimatiellales</taxon>
        <taxon>Pontiellaceae</taxon>
        <taxon>Pontiella</taxon>
    </lineage>
</organism>
<dbReference type="PANTHER" id="PTHR43667:SF2">
    <property type="entry name" value="FATTY ACID C-METHYL TRANSFERASE"/>
    <property type="match status" value="1"/>
</dbReference>
<dbReference type="GO" id="GO:0008168">
    <property type="term" value="F:methyltransferase activity"/>
    <property type="evidence" value="ECO:0007669"/>
    <property type="project" value="UniProtKB-KW"/>
</dbReference>
<evidence type="ECO:0000256" key="3">
    <source>
        <dbReference type="ARBA" id="ARBA00022679"/>
    </source>
</evidence>
<evidence type="ECO:0000259" key="7">
    <source>
        <dbReference type="SMART" id="SM00828"/>
    </source>
</evidence>
<dbReference type="InterPro" id="IPR050723">
    <property type="entry name" value="CFA/CMAS"/>
</dbReference>
<feature type="active site" evidence="6">
    <location>
        <position position="378"/>
    </location>
</feature>
<dbReference type="AlphaFoldDB" id="A0A6C2ULN4"/>
<evidence type="ECO:0000256" key="5">
    <source>
        <dbReference type="ARBA" id="ARBA00023098"/>
    </source>
</evidence>
<dbReference type="InterPro" id="IPR029063">
    <property type="entry name" value="SAM-dependent_MTases_sf"/>
</dbReference>
<dbReference type="SMART" id="SM00828">
    <property type="entry name" value="PKS_MT"/>
    <property type="match status" value="1"/>
</dbReference>
<feature type="domain" description="Polyketide synthase-like methyltransferase" evidence="7">
    <location>
        <begin position="166"/>
        <end position="391"/>
    </location>
</feature>
<dbReference type="InterPro" id="IPR020803">
    <property type="entry name" value="MeTfrase_dom"/>
</dbReference>
<evidence type="ECO:0000256" key="2">
    <source>
        <dbReference type="ARBA" id="ARBA00022603"/>
    </source>
</evidence>
<name>A0A6C2ULN4_9BACT</name>
<evidence type="ECO:0000313" key="9">
    <source>
        <dbReference type="Proteomes" id="UP000346198"/>
    </source>
</evidence>
<dbReference type="GO" id="GO:0008610">
    <property type="term" value="P:lipid biosynthetic process"/>
    <property type="evidence" value="ECO:0007669"/>
    <property type="project" value="InterPro"/>
</dbReference>
<keyword evidence="4" id="KW-0949">S-adenosyl-L-methionine</keyword>
<dbReference type="InterPro" id="IPR003333">
    <property type="entry name" value="CMAS"/>
</dbReference>
<dbReference type="PANTHER" id="PTHR43667">
    <property type="entry name" value="CYCLOPROPANE-FATTY-ACYL-PHOSPHOLIPID SYNTHASE"/>
    <property type="match status" value="1"/>
</dbReference>
<evidence type="ECO:0000313" key="8">
    <source>
        <dbReference type="EMBL" id="VGO21165.1"/>
    </source>
</evidence>
<dbReference type="CDD" id="cd02440">
    <property type="entry name" value="AdoMet_MTases"/>
    <property type="match status" value="1"/>
</dbReference>
<dbReference type="SUPFAM" id="SSF53335">
    <property type="entry name" value="S-adenosyl-L-methionine-dependent methyltransferases"/>
    <property type="match status" value="1"/>
</dbReference>
<dbReference type="EMBL" id="CAAHFH010000002">
    <property type="protein sequence ID" value="VGO21165.1"/>
    <property type="molecule type" value="Genomic_DNA"/>
</dbReference>
<keyword evidence="3 8" id="KW-0808">Transferase</keyword>
<dbReference type="Pfam" id="PF02353">
    <property type="entry name" value="CMAS"/>
    <property type="match status" value="1"/>
</dbReference>
<accession>A0A6C2ULN4</accession>
<evidence type="ECO:0000256" key="4">
    <source>
        <dbReference type="ARBA" id="ARBA00022691"/>
    </source>
</evidence>
<dbReference type="PIRSF" id="PIRSF003085">
    <property type="entry name" value="CMAS"/>
    <property type="match status" value="1"/>
</dbReference>
<dbReference type="RefSeq" id="WP_136062650.1">
    <property type="nucleotide sequence ID" value="NZ_CAAHFH010000002.1"/>
</dbReference>
<proteinExistence type="inferred from homology"/>